<sequence length="69" mass="7775">MVAITKKGKKELSELLPRMGLVGSVVVGNLSPAEISSLSFLLRKLDDYHHDIFQNHRNLSLEELDKKSK</sequence>
<dbReference type="RefSeq" id="WP_182952781.1">
    <property type="nucleotide sequence ID" value="NZ_WNXC01000001.1"/>
</dbReference>
<reference evidence="1 2" key="1">
    <citation type="submission" date="2019-11" db="EMBL/GenBank/DDBJ databases">
        <title>Description of Pedobacter sp. LMG 31462T.</title>
        <authorList>
            <person name="Carlier A."/>
            <person name="Qi S."/>
            <person name="Vandamme P."/>
        </authorList>
    </citation>
    <scope>NUCLEOTIDE SEQUENCE [LARGE SCALE GENOMIC DNA]</scope>
    <source>
        <strain evidence="1 2">LMG 31462</strain>
    </source>
</reference>
<keyword evidence="2" id="KW-1185">Reference proteome</keyword>
<dbReference type="Proteomes" id="UP000636110">
    <property type="component" value="Unassembled WGS sequence"/>
</dbReference>
<comment type="caution">
    <text evidence="1">The sequence shown here is derived from an EMBL/GenBank/DDBJ whole genome shotgun (WGS) entry which is preliminary data.</text>
</comment>
<proteinExistence type="predicted"/>
<accession>A0ABR6EQJ6</accession>
<protein>
    <recommendedName>
        <fullName evidence="3">HTH marR-type domain-containing protein</fullName>
    </recommendedName>
</protein>
<gene>
    <name evidence="1" type="ORF">GM920_01170</name>
</gene>
<organism evidence="1 2">
    <name type="scientific">Pedobacter gandavensis</name>
    <dbReference type="NCBI Taxonomy" id="2679963"/>
    <lineage>
        <taxon>Bacteria</taxon>
        <taxon>Pseudomonadati</taxon>
        <taxon>Bacteroidota</taxon>
        <taxon>Sphingobacteriia</taxon>
        <taxon>Sphingobacteriales</taxon>
        <taxon>Sphingobacteriaceae</taxon>
        <taxon>Pedobacter</taxon>
    </lineage>
</organism>
<evidence type="ECO:0008006" key="3">
    <source>
        <dbReference type="Google" id="ProtNLM"/>
    </source>
</evidence>
<dbReference type="EMBL" id="WNXC01000001">
    <property type="protein sequence ID" value="MBB2147510.1"/>
    <property type="molecule type" value="Genomic_DNA"/>
</dbReference>
<evidence type="ECO:0000313" key="2">
    <source>
        <dbReference type="Proteomes" id="UP000636110"/>
    </source>
</evidence>
<evidence type="ECO:0000313" key="1">
    <source>
        <dbReference type="EMBL" id="MBB2147510.1"/>
    </source>
</evidence>
<name>A0ABR6EQJ6_9SPHI</name>